<dbReference type="InterPro" id="IPR046624">
    <property type="entry name" value="CSS2_C"/>
</dbReference>
<dbReference type="RefSeq" id="XP_019036151.1">
    <property type="nucleotide sequence ID" value="XM_019186580.1"/>
</dbReference>
<name>A0A1E3NV33_WICAA</name>
<sequence>MVLLSKITLIQSIASLVLTAPVSNTNTTGNALGKSKLGSSPFSFGSVDLDKFSANSTDAFFFGEVSPGSKEVKREDVKACYTAGDRADDCMVSVAAVLNTAASFADLIFKAKGGCKGTNGHVEEIDADGRQVYLKYEAAGESCKTTARRSTIEGAVEKWINKQNDGKICQFQCIELSHGGHWRGYVGFGTNQNAVKYTKCDSSTGGYAYACEKGGVNDRSKRSAIIDLI</sequence>
<evidence type="ECO:0000256" key="1">
    <source>
        <dbReference type="SAM" id="SignalP"/>
    </source>
</evidence>
<dbReference type="Proteomes" id="UP000094112">
    <property type="component" value="Unassembled WGS sequence"/>
</dbReference>
<organism evidence="3 4">
    <name type="scientific">Wickerhamomyces anomalus (strain ATCC 58044 / CBS 1984 / NCYC 433 / NRRL Y-366-8)</name>
    <name type="common">Yeast</name>
    <name type="synonym">Hansenula anomala</name>
    <dbReference type="NCBI Taxonomy" id="683960"/>
    <lineage>
        <taxon>Eukaryota</taxon>
        <taxon>Fungi</taxon>
        <taxon>Dikarya</taxon>
        <taxon>Ascomycota</taxon>
        <taxon>Saccharomycotina</taxon>
        <taxon>Saccharomycetes</taxon>
        <taxon>Phaffomycetales</taxon>
        <taxon>Wickerhamomycetaceae</taxon>
        <taxon>Wickerhamomyces</taxon>
    </lineage>
</organism>
<keyword evidence="1" id="KW-0732">Signal</keyword>
<feature type="domain" description="Secreted protein CSS2 C-terminal" evidence="2">
    <location>
        <begin position="73"/>
        <end position="192"/>
    </location>
</feature>
<evidence type="ECO:0000313" key="3">
    <source>
        <dbReference type="EMBL" id="ODQ56944.1"/>
    </source>
</evidence>
<keyword evidence="4" id="KW-1185">Reference proteome</keyword>
<dbReference type="GeneID" id="30203826"/>
<evidence type="ECO:0000313" key="4">
    <source>
        <dbReference type="Proteomes" id="UP000094112"/>
    </source>
</evidence>
<feature type="signal peptide" evidence="1">
    <location>
        <begin position="1"/>
        <end position="19"/>
    </location>
</feature>
<evidence type="ECO:0000259" key="2">
    <source>
        <dbReference type="Pfam" id="PF20521"/>
    </source>
</evidence>
<reference evidence="3 4" key="1">
    <citation type="journal article" date="2016" name="Proc. Natl. Acad. Sci. U.S.A.">
        <title>Comparative genomics of biotechnologically important yeasts.</title>
        <authorList>
            <person name="Riley R."/>
            <person name="Haridas S."/>
            <person name="Wolfe K.H."/>
            <person name="Lopes M.R."/>
            <person name="Hittinger C.T."/>
            <person name="Goeker M."/>
            <person name="Salamov A.A."/>
            <person name="Wisecaver J.H."/>
            <person name="Long T.M."/>
            <person name="Calvey C.H."/>
            <person name="Aerts A.L."/>
            <person name="Barry K.W."/>
            <person name="Choi C."/>
            <person name="Clum A."/>
            <person name="Coughlan A.Y."/>
            <person name="Deshpande S."/>
            <person name="Douglass A.P."/>
            <person name="Hanson S.J."/>
            <person name="Klenk H.-P."/>
            <person name="LaButti K.M."/>
            <person name="Lapidus A."/>
            <person name="Lindquist E.A."/>
            <person name="Lipzen A.M."/>
            <person name="Meier-Kolthoff J.P."/>
            <person name="Ohm R.A."/>
            <person name="Otillar R.P."/>
            <person name="Pangilinan J.L."/>
            <person name="Peng Y."/>
            <person name="Rokas A."/>
            <person name="Rosa C.A."/>
            <person name="Scheuner C."/>
            <person name="Sibirny A.A."/>
            <person name="Slot J.C."/>
            <person name="Stielow J.B."/>
            <person name="Sun H."/>
            <person name="Kurtzman C.P."/>
            <person name="Blackwell M."/>
            <person name="Grigoriev I.V."/>
            <person name="Jeffries T.W."/>
        </authorList>
    </citation>
    <scope>NUCLEOTIDE SEQUENCE [LARGE SCALE GENOMIC DNA]</scope>
    <source>
        <strain evidence="4">ATCC 58044 / CBS 1984 / NCYC 433 / NRRL Y-366-8</strain>
    </source>
</reference>
<dbReference type="AlphaFoldDB" id="A0A1E3NV33"/>
<feature type="chain" id="PRO_5009133513" description="Secreted protein CSS2 C-terminal domain-containing protein" evidence="1">
    <location>
        <begin position="20"/>
        <end position="229"/>
    </location>
</feature>
<gene>
    <name evidence="3" type="ORF">WICANDRAFT_97263</name>
</gene>
<dbReference type="OrthoDB" id="5059029at2759"/>
<protein>
    <recommendedName>
        <fullName evidence="2">Secreted protein CSS2 C-terminal domain-containing protein</fullName>
    </recommendedName>
</protein>
<dbReference type="Pfam" id="PF20521">
    <property type="entry name" value="DUF6736"/>
    <property type="match status" value="1"/>
</dbReference>
<accession>A0A1E3NV33</accession>
<proteinExistence type="predicted"/>
<dbReference type="EMBL" id="KV454214">
    <property type="protein sequence ID" value="ODQ56944.1"/>
    <property type="molecule type" value="Genomic_DNA"/>
</dbReference>